<dbReference type="Gene3D" id="1.10.287.950">
    <property type="entry name" value="Methyl-accepting chemotaxis protein"/>
    <property type="match status" value="1"/>
</dbReference>
<evidence type="ECO:0000259" key="14">
    <source>
        <dbReference type="PROSITE" id="PS50885"/>
    </source>
</evidence>
<dbReference type="STRING" id="416943.SAMN05445871_5900"/>
<keyword evidence="2" id="KW-1003">Cell membrane</keyword>
<keyword evidence="9 11" id="KW-0807">Transducer</keyword>
<evidence type="ECO:0000256" key="9">
    <source>
        <dbReference type="ARBA" id="ARBA00023224"/>
    </source>
</evidence>
<dbReference type="CDD" id="cd06225">
    <property type="entry name" value="HAMP"/>
    <property type="match status" value="1"/>
</dbReference>
<evidence type="ECO:0000259" key="13">
    <source>
        <dbReference type="PROSITE" id="PS50111"/>
    </source>
</evidence>
<protein>
    <submittedName>
        <fullName evidence="15">Methyl-accepting chemotaxis sensory transducer with TarH sensor</fullName>
    </submittedName>
</protein>
<dbReference type="PROSITE" id="PS50885">
    <property type="entry name" value="HAMP"/>
    <property type="match status" value="1"/>
</dbReference>
<dbReference type="SMART" id="SM00283">
    <property type="entry name" value="MA"/>
    <property type="match status" value="1"/>
</dbReference>
<dbReference type="GO" id="GO:0006935">
    <property type="term" value="P:chemotaxis"/>
    <property type="evidence" value="ECO:0007669"/>
    <property type="project" value="UniProtKB-KW"/>
</dbReference>
<keyword evidence="4" id="KW-0145">Chemotaxis</keyword>
<feature type="domain" description="Methyl-accepting transducer" evidence="13">
    <location>
        <begin position="269"/>
        <end position="498"/>
    </location>
</feature>
<dbReference type="EMBL" id="FOAJ01000001">
    <property type="protein sequence ID" value="SEK25691.1"/>
    <property type="molecule type" value="Genomic_DNA"/>
</dbReference>
<dbReference type="FunFam" id="1.10.287.950:FF:000001">
    <property type="entry name" value="Methyl-accepting chemotaxis sensory transducer"/>
    <property type="match status" value="1"/>
</dbReference>
<dbReference type="SUPFAM" id="SSF58104">
    <property type="entry name" value="Methyl-accepting chemotaxis protein (MCP) signaling domain"/>
    <property type="match status" value="1"/>
</dbReference>
<feature type="transmembrane region" description="Helical" evidence="12">
    <location>
        <begin position="186"/>
        <end position="210"/>
    </location>
</feature>
<dbReference type="Proteomes" id="UP000199120">
    <property type="component" value="Unassembled WGS sequence"/>
</dbReference>
<keyword evidence="3" id="KW-0488">Methylation</keyword>
<organism evidence="15 16">
    <name type="scientific">Paraburkholderia caballeronis</name>
    <dbReference type="NCBI Taxonomy" id="416943"/>
    <lineage>
        <taxon>Bacteria</taxon>
        <taxon>Pseudomonadati</taxon>
        <taxon>Pseudomonadota</taxon>
        <taxon>Betaproteobacteria</taxon>
        <taxon>Burkholderiales</taxon>
        <taxon>Burkholderiaceae</taxon>
        <taxon>Paraburkholderia</taxon>
    </lineage>
</organism>
<keyword evidence="16" id="KW-1185">Reference proteome</keyword>
<dbReference type="PANTHER" id="PTHR43531">
    <property type="entry name" value="PROTEIN ICFG"/>
    <property type="match status" value="1"/>
</dbReference>
<keyword evidence="5" id="KW-0997">Cell inner membrane</keyword>
<dbReference type="RefSeq" id="WP_090552384.1">
    <property type="nucleotide sequence ID" value="NZ_FNSR01000003.1"/>
</dbReference>
<evidence type="ECO:0000256" key="5">
    <source>
        <dbReference type="ARBA" id="ARBA00022519"/>
    </source>
</evidence>
<dbReference type="PANTHER" id="PTHR43531:SF14">
    <property type="entry name" value="METHYL-ACCEPTING CHEMOTAXIS PROTEIN I-RELATED"/>
    <property type="match status" value="1"/>
</dbReference>
<evidence type="ECO:0000256" key="8">
    <source>
        <dbReference type="ARBA" id="ARBA00023136"/>
    </source>
</evidence>
<evidence type="ECO:0000256" key="2">
    <source>
        <dbReference type="ARBA" id="ARBA00022475"/>
    </source>
</evidence>
<dbReference type="InterPro" id="IPR004089">
    <property type="entry name" value="MCPsignal_dom"/>
</dbReference>
<evidence type="ECO:0000256" key="10">
    <source>
        <dbReference type="ARBA" id="ARBA00029447"/>
    </source>
</evidence>
<dbReference type="AlphaFoldDB" id="A0A1H7FI40"/>
<keyword evidence="6 12" id="KW-0812">Transmembrane</keyword>
<feature type="domain" description="HAMP" evidence="14">
    <location>
        <begin position="212"/>
        <end position="264"/>
    </location>
</feature>
<name>A0A1H7FI40_9BURK</name>
<evidence type="ECO:0000313" key="15">
    <source>
        <dbReference type="EMBL" id="SEK25691.1"/>
    </source>
</evidence>
<dbReference type="GO" id="GO:0007165">
    <property type="term" value="P:signal transduction"/>
    <property type="evidence" value="ECO:0007669"/>
    <property type="project" value="UniProtKB-KW"/>
</dbReference>
<dbReference type="InterPro" id="IPR051310">
    <property type="entry name" value="MCP_chemotaxis"/>
</dbReference>
<comment type="similarity">
    <text evidence="10">Belongs to the methyl-accepting chemotaxis (MCP) protein family.</text>
</comment>
<dbReference type="Pfam" id="PF00672">
    <property type="entry name" value="HAMP"/>
    <property type="match status" value="1"/>
</dbReference>
<comment type="subcellular location">
    <subcellularLocation>
        <location evidence="1">Cell inner membrane</location>
        <topology evidence="1">Multi-pass membrane protein</topology>
    </subcellularLocation>
</comment>
<evidence type="ECO:0000256" key="7">
    <source>
        <dbReference type="ARBA" id="ARBA00022989"/>
    </source>
</evidence>
<dbReference type="SMART" id="SM00304">
    <property type="entry name" value="HAMP"/>
    <property type="match status" value="2"/>
</dbReference>
<proteinExistence type="inferred from homology"/>
<dbReference type="Pfam" id="PF00015">
    <property type="entry name" value="MCPsignal"/>
    <property type="match status" value="1"/>
</dbReference>
<dbReference type="PROSITE" id="PS50111">
    <property type="entry name" value="CHEMOTAXIS_TRANSDUC_2"/>
    <property type="match status" value="1"/>
</dbReference>
<keyword evidence="7 12" id="KW-1133">Transmembrane helix</keyword>
<evidence type="ECO:0000256" key="11">
    <source>
        <dbReference type="PROSITE-ProRule" id="PRU00284"/>
    </source>
</evidence>
<dbReference type="GO" id="GO:0005886">
    <property type="term" value="C:plasma membrane"/>
    <property type="evidence" value="ECO:0007669"/>
    <property type="project" value="UniProtKB-SubCell"/>
</dbReference>
<evidence type="ECO:0000256" key="4">
    <source>
        <dbReference type="ARBA" id="ARBA00022500"/>
    </source>
</evidence>
<evidence type="ECO:0000256" key="1">
    <source>
        <dbReference type="ARBA" id="ARBA00004429"/>
    </source>
</evidence>
<dbReference type="InterPro" id="IPR003122">
    <property type="entry name" value="Tar_rcpt_lig-bd"/>
</dbReference>
<keyword evidence="8 12" id="KW-0472">Membrane</keyword>
<dbReference type="InterPro" id="IPR003660">
    <property type="entry name" value="HAMP_dom"/>
</dbReference>
<evidence type="ECO:0000256" key="6">
    <source>
        <dbReference type="ARBA" id="ARBA00022692"/>
    </source>
</evidence>
<dbReference type="InterPro" id="IPR004090">
    <property type="entry name" value="Chemotax_Me-accpt_rcpt"/>
</dbReference>
<reference evidence="16" key="1">
    <citation type="submission" date="2016-10" db="EMBL/GenBank/DDBJ databases">
        <authorList>
            <person name="Varghese N."/>
            <person name="Submissions S."/>
        </authorList>
    </citation>
    <scope>NUCLEOTIDE SEQUENCE [LARGE SCALE GENOMIC DNA]</scope>
    <source>
        <strain evidence="16">LMG 26416</strain>
    </source>
</reference>
<gene>
    <name evidence="15" type="ORF">SAMN05192542_101344</name>
</gene>
<dbReference type="Pfam" id="PF02203">
    <property type="entry name" value="TarH"/>
    <property type="match status" value="1"/>
</dbReference>
<accession>A0A1H7FI40</accession>
<evidence type="ECO:0000313" key="16">
    <source>
        <dbReference type="Proteomes" id="UP000199120"/>
    </source>
</evidence>
<dbReference type="OrthoDB" id="8982326at2"/>
<dbReference type="CDD" id="cd11386">
    <property type="entry name" value="MCP_signal"/>
    <property type="match status" value="1"/>
</dbReference>
<dbReference type="GO" id="GO:0004888">
    <property type="term" value="F:transmembrane signaling receptor activity"/>
    <property type="evidence" value="ECO:0007669"/>
    <property type="project" value="InterPro"/>
</dbReference>
<dbReference type="PRINTS" id="PR00260">
    <property type="entry name" value="CHEMTRNSDUCR"/>
</dbReference>
<sequence length="514" mass="54605">MFSRLSISVRLWATIALLGLLIFATGLLGQFGMQRSNAALGYAYSNQLAAALNIGKANLNLTIVRTTLDRVLLHPDSPDVPNLIKKALDYRDVSENAWRAYAALPHSDDERALADSVSAARAAMLTQGIQPMVDALKQGDHQTADTIAMTTLPPLSVALTKSSTALETWQHAHGQQVFDEAERLFGWLRIGGIALIVFGLVICVGCSYGLHRSIAAPLAYVLAALQRISAGDLTVSLQTRSRDEMGRLIEGLKTMQQELAQTVRQVTRSSESIAAATRQIAAGNGDLSQRTEEQAASLQQTAASMEELTATVKHNADSARTAQTLADNAHDVVARSARVVGDAVQTMDQIDQSSQKIADITGVIEGIAFQTNILALNAAVEAARAGDQGRGFAVVAGEVRSLAQRAGTAAKEIKELIGESVERVATGTKFVRSAGDTMGEIRQSIGQVATIMKEIAHASDEQRDGIEQVSRAVSQMDEVSQQNAALVEQAAAAAASLDDQAGALRDAVSVFRLA</sequence>
<evidence type="ECO:0000256" key="12">
    <source>
        <dbReference type="SAM" id="Phobius"/>
    </source>
</evidence>
<evidence type="ECO:0000256" key="3">
    <source>
        <dbReference type="ARBA" id="ARBA00022481"/>
    </source>
</evidence>